<proteinExistence type="predicted"/>
<dbReference type="AlphaFoldDB" id="A0A427AN82"/>
<organism evidence="2 3">
    <name type="scientific">Ensete ventricosum</name>
    <name type="common">Abyssinian banana</name>
    <name type="synonym">Musa ensete</name>
    <dbReference type="NCBI Taxonomy" id="4639"/>
    <lineage>
        <taxon>Eukaryota</taxon>
        <taxon>Viridiplantae</taxon>
        <taxon>Streptophyta</taxon>
        <taxon>Embryophyta</taxon>
        <taxon>Tracheophyta</taxon>
        <taxon>Spermatophyta</taxon>
        <taxon>Magnoliopsida</taxon>
        <taxon>Liliopsida</taxon>
        <taxon>Zingiberales</taxon>
        <taxon>Musaceae</taxon>
        <taxon>Ensete</taxon>
    </lineage>
</organism>
<dbReference type="EMBL" id="AMZH03001868">
    <property type="protein sequence ID" value="RRT77681.1"/>
    <property type="molecule type" value="Genomic_DNA"/>
</dbReference>
<dbReference type="Proteomes" id="UP000287651">
    <property type="component" value="Unassembled WGS sequence"/>
</dbReference>
<comment type="caution">
    <text evidence="2">The sequence shown here is derived from an EMBL/GenBank/DDBJ whole genome shotgun (WGS) entry which is preliminary data.</text>
</comment>
<reference evidence="2 3" key="1">
    <citation type="journal article" date="2014" name="Agronomy (Basel)">
        <title>A Draft Genome Sequence for Ensete ventricosum, the Drought-Tolerant Tree Against Hunger.</title>
        <authorList>
            <person name="Harrison J."/>
            <person name="Moore K.A."/>
            <person name="Paszkiewicz K."/>
            <person name="Jones T."/>
            <person name="Grant M."/>
            <person name="Ambacheew D."/>
            <person name="Muzemil S."/>
            <person name="Studholme D.J."/>
        </authorList>
    </citation>
    <scope>NUCLEOTIDE SEQUENCE [LARGE SCALE GENOMIC DNA]</scope>
</reference>
<feature type="region of interest" description="Disordered" evidence="1">
    <location>
        <begin position="19"/>
        <end position="50"/>
    </location>
</feature>
<evidence type="ECO:0000313" key="2">
    <source>
        <dbReference type="EMBL" id="RRT77681.1"/>
    </source>
</evidence>
<evidence type="ECO:0000313" key="3">
    <source>
        <dbReference type="Proteomes" id="UP000287651"/>
    </source>
</evidence>
<sequence>MNPCHHALGKVRKCAEDFKAGPGRGHRQPPGVVCRGPSSRETMAEDSRRSKSWWFKRMEGI</sequence>
<accession>A0A427AN82</accession>
<evidence type="ECO:0000256" key="1">
    <source>
        <dbReference type="SAM" id="MobiDB-lite"/>
    </source>
</evidence>
<gene>
    <name evidence="2" type="ORF">B296_00012224</name>
</gene>
<protein>
    <submittedName>
        <fullName evidence="2">Uncharacterized protein</fullName>
    </submittedName>
</protein>
<name>A0A427AN82_ENSVE</name>